<dbReference type="RefSeq" id="XP_013782965.1">
    <property type="nucleotide sequence ID" value="XM_013927511.2"/>
</dbReference>
<dbReference type="InterPro" id="IPR000571">
    <property type="entry name" value="Znf_CCCH"/>
</dbReference>
<dbReference type="PANTHER" id="PTHR15092:SF37">
    <property type="entry name" value="TARGET OF EGR1 PROTEIN 1"/>
    <property type="match status" value="1"/>
</dbReference>
<feature type="compositionally biased region" description="Basic residues" evidence="6">
    <location>
        <begin position="325"/>
        <end position="336"/>
    </location>
</feature>
<dbReference type="Gene3D" id="3.30.420.10">
    <property type="entry name" value="Ribonuclease H-like superfamily/Ribonuclease H"/>
    <property type="match status" value="1"/>
</dbReference>
<dbReference type="SUPFAM" id="SSF90229">
    <property type="entry name" value="CCCH zinc finger"/>
    <property type="match status" value="1"/>
</dbReference>
<dbReference type="InterPro" id="IPR051181">
    <property type="entry name" value="CAF1_poly(A)_ribonucleases"/>
</dbReference>
<keyword evidence="2 5" id="KW-0479">Metal-binding</keyword>
<proteinExistence type="inferred from homology"/>
<dbReference type="InterPro" id="IPR036397">
    <property type="entry name" value="RNaseH_sf"/>
</dbReference>
<dbReference type="Proteomes" id="UP000694941">
    <property type="component" value="Unplaced"/>
</dbReference>
<keyword evidence="3 5" id="KW-0863">Zinc-finger</keyword>
<reference evidence="9" key="1">
    <citation type="submission" date="2025-08" db="UniProtKB">
        <authorList>
            <consortium name="RefSeq"/>
        </authorList>
    </citation>
    <scope>IDENTIFICATION</scope>
    <source>
        <tissue evidence="9">Muscle</tissue>
    </source>
</reference>
<evidence type="ECO:0000256" key="4">
    <source>
        <dbReference type="ARBA" id="ARBA00022833"/>
    </source>
</evidence>
<gene>
    <name evidence="9" type="primary">LOC106467189</name>
</gene>
<comment type="similarity">
    <text evidence="1">Belongs to the CAF1 family.</text>
</comment>
<dbReference type="InterPro" id="IPR012337">
    <property type="entry name" value="RNaseH-like_sf"/>
</dbReference>
<dbReference type="GeneID" id="106467189"/>
<protein>
    <submittedName>
        <fullName evidence="9">Target of EGR1 protein 1-like</fullName>
    </submittedName>
</protein>
<evidence type="ECO:0000256" key="2">
    <source>
        <dbReference type="ARBA" id="ARBA00022723"/>
    </source>
</evidence>
<evidence type="ECO:0000313" key="8">
    <source>
        <dbReference type="Proteomes" id="UP000694941"/>
    </source>
</evidence>
<evidence type="ECO:0000256" key="1">
    <source>
        <dbReference type="ARBA" id="ARBA00008372"/>
    </source>
</evidence>
<dbReference type="Pfam" id="PF04857">
    <property type="entry name" value="CAF1"/>
    <property type="match status" value="1"/>
</dbReference>
<evidence type="ECO:0000256" key="3">
    <source>
        <dbReference type="ARBA" id="ARBA00022771"/>
    </source>
</evidence>
<dbReference type="PANTHER" id="PTHR15092">
    <property type="entry name" value="POLY A -SPECIFIC RIBONUCLEASE/TARGET OF EGR1, MEMBER 1"/>
    <property type="match status" value="1"/>
</dbReference>
<accession>A0ABM1BJ13</accession>
<feature type="region of interest" description="Disordered" evidence="6">
    <location>
        <begin position="315"/>
        <end position="364"/>
    </location>
</feature>
<dbReference type="SUPFAM" id="SSF53098">
    <property type="entry name" value="Ribonuclease H-like"/>
    <property type="match status" value="1"/>
</dbReference>
<evidence type="ECO:0000256" key="6">
    <source>
        <dbReference type="SAM" id="MobiDB-lite"/>
    </source>
</evidence>
<keyword evidence="4 5" id="KW-0862">Zinc</keyword>
<dbReference type="InterPro" id="IPR006941">
    <property type="entry name" value="RNase_CAF1"/>
</dbReference>
<keyword evidence="8" id="KW-1185">Reference proteome</keyword>
<dbReference type="InterPro" id="IPR036855">
    <property type="entry name" value="Znf_CCCH_sf"/>
</dbReference>
<feature type="domain" description="C3H1-type" evidence="7">
    <location>
        <begin position="288"/>
        <end position="316"/>
    </location>
</feature>
<name>A0ABM1BJ13_LIMPO</name>
<sequence>MAFFKSVPIVEVNKENFVQLWPTLLLSIKNSYFVAIDLELSGLGNRKNLNARCIEDRYKAIAEAVSSRAIISLGLSCFRLSTNDDTSKNQEHCNGEECSKNNFEKSFRFLVQTFNILVLCSEDYTVEPDSLKFLVDHGFDFNRQYSLGLPYYRGDDKPGTSKELSLRELFSELVRSNRPVVLHNGLVDLVFLYHSFYCAVPANISTFIANVAEIFPEGVYDTKYITDFHARLPASYLEYIFRKRQRDNIDKMESGKPYVDLEFLEYKNLPLCVEYRDCQVFLRGKEIENKSKVCKNFASHGWCSQGQNCPDSHNIDDILDAEGKKSKKNKKRRRKRNGENKSPSLKTSTSITMDTDVHEGNDKEMKDTINTPILDTELEKPLLKTTGIHRAGFDSFMTGFTLATYLLSYMSKMSSDSILCATRVGVEDLVNKIYLTGKDMPLNIVPSNFAKVSVSHREKLSSVMGKE</sequence>
<dbReference type="PROSITE" id="PS50103">
    <property type="entry name" value="ZF_C3H1"/>
    <property type="match status" value="1"/>
</dbReference>
<feature type="compositionally biased region" description="Basic and acidic residues" evidence="6">
    <location>
        <begin position="355"/>
        <end position="364"/>
    </location>
</feature>
<evidence type="ECO:0000313" key="9">
    <source>
        <dbReference type="RefSeq" id="XP_013782965.1"/>
    </source>
</evidence>
<evidence type="ECO:0000259" key="7">
    <source>
        <dbReference type="PROSITE" id="PS50103"/>
    </source>
</evidence>
<evidence type="ECO:0000256" key="5">
    <source>
        <dbReference type="PROSITE-ProRule" id="PRU00723"/>
    </source>
</evidence>
<organism evidence="8 9">
    <name type="scientific">Limulus polyphemus</name>
    <name type="common">Atlantic horseshoe crab</name>
    <dbReference type="NCBI Taxonomy" id="6850"/>
    <lineage>
        <taxon>Eukaryota</taxon>
        <taxon>Metazoa</taxon>
        <taxon>Ecdysozoa</taxon>
        <taxon>Arthropoda</taxon>
        <taxon>Chelicerata</taxon>
        <taxon>Merostomata</taxon>
        <taxon>Xiphosura</taxon>
        <taxon>Limulidae</taxon>
        <taxon>Limulus</taxon>
    </lineage>
</organism>
<feature type="compositionally biased region" description="Polar residues" evidence="6">
    <location>
        <begin position="343"/>
        <end position="353"/>
    </location>
</feature>
<dbReference type="Gene3D" id="6.10.250.3220">
    <property type="match status" value="1"/>
</dbReference>
<feature type="zinc finger region" description="C3H1-type" evidence="5">
    <location>
        <begin position="288"/>
        <end position="316"/>
    </location>
</feature>
<feature type="compositionally biased region" description="Basic and acidic residues" evidence="6">
    <location>
        <begin position="315"/>
        <end position="324"/>
    </location>
</feature>